<proteinExistence type="predicted"/>
<organism evidence="1 2">
    <name type="scientific">Inquilinus limosus</name>
    <dbReference type="NCBI Taxonomy" id="171674"/>
    <lineage>
        <taxon>Bacteria</taxon>
        <taxon>Pseudomonadati</taxon>
        <taxon>Pseudomonadota</taxon>
        <taxon>Alphaproteobacteria</taxon>
        <taxon>Rhodospirillales</taxon>
        <taxon>Rhodospirillaceae</taxon>
        <taxon>Inquilinus</taxon>
    </lineage>
</organism>
<dbReference type="EMBL" id="JAEKLZ010000200">
    <property type="protein sequence ID" value="MBW8726141.1"/>
    <property type="molecule type" value="Genomic_DNA"/>
</dbReference>
<dbReference type="Proteomes" id="UP000700706">
    <property type="component" value="Unassembled WGS sequence"/>
</dbReference>
<sequence>MPRSAEMVFTMVKVFHVTPRRAAVFAALGAALALPLMVATPAEAWWRGGGYGWHGGGWGWHPGVSIGIGVPLYAPPPVYYAPPPPVYYAPPPAYYGPPPVVYEARPRAVYAAPPARNWVPGYWSRGVWVEGHWR</sequence>
<name>A0A952KHW0_9PROT</name>
<evidence type="ECO:0000313" key="2">
    <source>
        <dbReference type="Proteomes" id="UP000700706"/>
    </source>
</evidence>
<gene>
    <name evidence="1" type="ORF">JF625_13420</name>
</gene>
<reference evidence="1" key="1">
    <citation type="submission" date="2020-06" db="EMBL/GenBank/DDBJ databases">
        <title>Stable isotope informed genome-resolved metagenomics uncovers potential trophic interactions in rhizosphere soil.</title>
        <authorList>
            <person name="Starr E.P."/>
            <person name="Shi S."/>
            <person name="Blazewicz S.J."/>
            <person name="Koch B.J."/>
            <person name="Probst A.J."/>
            <person name="Hungate B.A."/>
            <person name="Pett-Ridge J."/>
            <person name="Firestone M.K."/>
            <person name="Banfield J.F."/>
        </authorList>
    </citation>
    <scope>NUCLEOTIDE SEQUENCE</scope>
    <source>
        <strain evidence="1">YM_69_17</strain>
    </source>
</reference>
<comment type="caution">
    <text evidence="1">The sequence shown here is derived from an EMBL/GenBank/DDBJ whole genome shotgun (WGS) entry which is preliminary data.</text>
</comment>
<protein>
    <submittedName>
        <fullName evidence="1">Uncharacterized protein</fullName>
    </submittedName>
</protein>
<dbReference type="AlphaFoldDB" id="A0A952KHW0"/>
<evidence type="ECO:0000313" key="1">
    <source>
        <dbReference type="EMBL" id="MBW8726141.1"/>
    </source>
</evidence>
<accession>A0A952KHW0</accession>